<proteinExistence type="predicted"/>
<dbReference type="PROSITE" id="PS51197">
    <property type="entry name" value="HTH_RRF2_2"/>
    <property type="match status" value="1"/>
</dbReference>
<dbReference type="GO" id="GO:0005829">
    <property type="term" value="C:cytosol"/>
    <property type="evidence" value="ECO:0007669"/>
    <property type="project" value="TreeGrafter"/>
</dbReference>
<gene>
    <name evidence="1" type="ORF">BLTE_29220</name>
</gene>
<dbReference type="EMBL" id="AP018907">
    <property type="protein sequence ID" value="BBF94237.1"/>
    <property type="molecule type" value="Genomic_DNA"/>
</dbReference>
<dbReference type="Pfam" id="PF02082">
    <property type="entry name" value="Rrf2"/>
    <property type="match status" value="1"/>
</dbReference>
<dbReference type="PANTHER" id="PTHR33221:SF15">
    <property type="entry name" value="HTH-TYPE TRANSCRIPTIONAL REGULATOR YWGB-RELATED"/>
    <property type="match status" value="1"/>
</dbReference>
<evidence type="ECO:0000313" key="2">
    <source>
        <dbReference type="Proteomes" id="UP000266934"/>
    </source>
</evidence>
<dbReference type="GO" id="GO:0003700">
    <property type="term" value="F:DNA-binding transcription factor activity"/>
    <property type="evidence" value="ECO:0007669"/>
    <property type="project" value="TreeGrafter"/>
</dbReference>
<dbReference type="SUPFAM" id="SSF46785">
    <property type="entry name" value="Winged helix' DNA-binding domain"/>
    <property type="match status" value="1"/>
</dbReference>
<protein>
    <submittedName>
        <fullName evidence="1">Rrf2 family transcriptional regulator</fullName>
    </submittedName>
</protein>
<dbReference type="AlphaFoldDB" id="A0A348G3V4"/>
<dbReference type="Gene3D" id="1.10.10.10">
    <property type="entry name" value="Winged helix-like DNA-binding domain superfamily/Winged helix DNA-binding domain"/>
    <property type="match status" value="1"/>
</dbReference>
<dbReference type="KEGG" id="blag:BLTE_29220"/>
<reference evidence="1 2" key="1">
    <citation type="submission" date="2018-08" db="EMBL/GenBank/DDBJ databases">
        <title>Complete genome sequencing of Blastochloris tepida GI.</title>
        <authorList>
            <person name="Tsukatani Y."/>
            <person name="Mori H."/>
        </authorList>
    </citation>
    <scope>NUCLEOTIDE SEQUENCE [LARGE SCALE GENOMIC DNA]</scope>
    <source>
        <strain evidence="1 2">GI</strain>
    </source>
</reference>
<sequence>MRLLSRRAHLAVAAVLDVALHARGAAVPGKAVAARLGLPARALEPLLQALVREGFLAATRGPHGGYTLARERRRIRLADILAAAERAEPDGLPPSALIERIVTPVLAEAAAGARDRLSATTLDDLCRQAEAAGLGRDRSGEDFTI</sequence>
<evidence type="ECO:0000313" key="1">
    <source>
        <dbReference type="EMBL" id="BBF94237.1"/>
    </source>
</evidence>
<dbReference type="InterPro" id="IPR000944">
    <property type="entry name" value="Tscrpt_reg_Rrf2"/>
</dbReference>
<name>A0A348G3V4_9HYPH</name>
<dbReference type="InterPro" id="IPR036390">
    <property type="entry name" value="WH_DNA-bd_sf"/>
</dbReference>
<dbReference type="InterPro" id="IPR036388">
    <property type="entry name" value="WH-like_DNA-bd_sf"/>
</dbReference>
<dbReference type="PANTHER" id="PTHR33221">
    <property type="entry name" value="WINGED HELIX-TURN-HELIX TRANSCRIPTIONAL REGULATOR, RRF2 FAMILY"/>
    <property type="match status" value="1"/>
</dbReference>
<dbReference type="Proteomes" id="UP000266934">
    <property type="component" value="Chromosome"/>
</dbReference>
<accession>A0A348G3V4</accession>
<dbReference type="RefSeq" id="WP_126401367.1">
    <property type="nucleotide sequence ID" value="NZ_AP018907.1"/>
</dbReference>
<dbReference type="OrthoDB" id="9800519at2"/>
<keyword evidence="2" id="KW-1185">Reference proteome</keyword>
<organism evidence="1 2">
    <name type="scientific">Blastochloris tepida</name>
    <dbReference type="NCBI Taxonomy" id="2233851"/>
    <lineage>
        <taxon>Bacteria</taxon>
        <taxon>Pseudomonadati</taxon>
        <taxon>Pseudomonadota</taxon>
        <taxon>Alphaproteobacteria</taxon>
        <taxon>Hyphomicrobiales</taxon>
        <taxon>Blastochloridaceae</taxon>
        <taxon>Blastochloris</taxon>
    </lineage>
</organism>